<gene>
    <name evidence="2" type="ORF">ABR189_12425</name>
</gene>
<dbReference type="Proteomes" id="UP001549749">
    <property type="component" value="Unassembled WGS sequence"/>
</dbReference>
<organism evidence="2 3">
    <name type="scientific">Chitinophaga defluvii</name>
    <dbReference type="NCBI Taxonomy" id="3163343"/>
    <lineage>
        <taxon>Bacteria</taxon>
        <taxon>Pseudomonadati</taxon>
        <taxon>Bacteroidota</taxon>
        <taxon>Chitinophagia</taxon>
        <taxon>Chitinophagales</taxon>
        <taxon>Chitinophagaceae</taxon>
        <taxon>Chitinophaga</taxon>
    </lineage>
</organism>
<evidence type="ECO:0000313" key="2">
    <source>
        <dbReference type="EMBL" id="MET6998183.1"/>
    </source>
</evidence>
<protein>
    <recommendedName>
        <fullName evidence="4">YD repeat-containing protein</fullName>
    </recommendedName>
</protein>
<dbReference type="RefSeq" id="WP_354660819.1">
    <property type="nucleotide sequence ID" value="NZ_JBEXAC010000001.1"/>
</dbReference>
<name>A0ABV2T5A8_9BACT</name>
<comment type="caution">
    <text evidence="2">The sequence shown here is derived from an EMBL/GenBank/DDBJ whole genome shotgun (WGS) entry which is preliminary data.</text>
</comment>
<feature type="signal peptide" evidence="1">
    <location>
        <begin position="1"/>
        <end position="20"/>
    </location>
</feature>
<evidence type="ECO:0000256" key="1">
    <source>
        <dbReference type="SAM" id="SignalP"/>
    </source>
</evidence>
<dbReference type="PROSITE" id="PS51257">
    <property type="entry name" value="PROKAR_LIPOPROTEIN"/>
    <property type="match status" value="1"/>
</dbReference>
<sequence length="255" mass="29009">MKMSSTIACFTALCTFLLLAVGCRSIPDYSHGAGPYQIVKLKGNIHGKLDSFTVAYNSKGFPVSLTKSGVDTSSPNYLFRYDKQDRLTDCIGVYTAGGAEMWYRYGYDDKKRIVKDTMYMFGKLTTGPGTDLAFTSEYEYDVQDRMTRRKITFVKDGGVVWDLKYLYDEQGNRQLIGQFDKPGHQITYDDKVNMLRLHPVWQFLAQDYSSNNVVQNMTYNEQGLPLHISNTATSGAAISFLDINFEELDITYNYQ</sequence>
<evidence type="ECO:0008006" key="4">
    <source>
        <dbReference type="Google" id="ProtNLM"/>
    </source>
</evidence>
<proteinExistence type="predicted"/>
<reference evidence="2 3" key="1">
    <citation type="submission" date="2024-06" db="EMBL/GenBank/DDBJ databases">
        <title>Chitinophaga defluvii sp. nov., isolated from municipal sewage.</title>
        <authorList>
            <person name="Zhang L."/>
        </authorList>
    </citation>
    <scope>NUCLEOTIDE SEQUENCE [LARGE SCALE GENOMIC DNA]</scope>
    <source>
        <strain evidence="2 3">H8</strain>
    </source>
</reference>
<dbReference type="EMBL" id="JBEXAC010000001">
    <property type="protein sequence ID" value="MET6998183.1"/>
    <property type="molecule type" value="Genomic_DNA"/>
</dbReference>
<feature type="chain" id="PRO_5046829132" description="YD repeat-containing protein" evidence="1">
    <location>
        <begin position="21"/>
        <end position="255"/>
    </location>
</feature>
<dbReference type="Gene3D" id="2.180.10.10">
    <property type="entry name" value="RHS repeat-associated core"/>
    <property type="match status" value="1"/>
</dbReference>
<keyword evidence="3" id="KW-1185">Reference proteome</keyword>
<keyword evidence="1" id="KW-0732">Signal</keyword>
<accession>A0ABV2T5A8</accession>
<evidence type="ECO:0000313" key="3">
    <source>
        <dbReference type="Proteomes" id="UP001549749"/>
    </source>
</evidence>